<protein>
    <submittedName>
        <fullName evidence="1">Macrocin-O-methyltransferase TylF</fullName>
    </submittedName>
</protein>
<evidence type="ECO:0000313" key="2">
    <source>
        <dbReference type="Proteomes" id="UP000231092"/>
    </source>
</evidence>
<dbReference type="AlphaFoldDB" id="A0A2M8ZCH2"/>
<accession>A0A2M8ZCH2</accession>
<comment type="caution">
    <text evidence="1">The sequence shown here is derived from an EMBL/GenBank/DDBJ whole genome shotgun (WGS) entry which is preliminary data.</text>
</comment>
<dbReference type="InterPro" id="IPR029063">
    <property type="entry name" value="SAM-dependent_MTases_sf"/>
</dbReference>
<keyword evidence="1" id="KW-0808">Transferase</keyword>
<dbReference type="GO" id="GO:0008168">
    <property type="term" value="F:methyltransferase activity"/>
    <property type="evidence" value="ECO:0007669"/>
    <property type="project" value="UniProtKB-KW"/>
</dbReference>
<dbReference type="Gene3D" id="3.40.50.720">
    <property type="entry name" value="NAD(P)-binding Rossmann-like Domain"/>
    <property type="match status" value="1"/>
</dbReference>
<dbReference type="EMBL" id="PGET01000001">
    <property type="protein sequence ID" value="PJJ31137.1"/>
    <property type="molecule type" value="Genomic_DNA"/>
</dbReference>
<dbReference type="OrthoDB" id="149130at2"/>
<dbReference type="InterPro" id="IPR008884">
    <property type="entry name" value="TylF_MeTrfase"/>
</dbReference>
<proteinExistence type="predicted"/>
<name>A0A2M8ZCH2_9FIRM</name>
<dbReference type="PANTHER" id="PTHR40036:SF1">
    <property type="entry name" value="MACROCIN O-METHYLTRANSFERASE"/>
    <property type="match status" value="1"/>
</dbReference>
<evidence type="ECO:0000313" key="1">
    <source>
        <dbReference type="EMBL" id="PJJ31137.1"/>
    </source>
</evidence>
<sequence>MKMEMKRKIILWGCGERAKRYIEFEYFKECDIVAIIDTYHIGELFEGIQVHGVESVKKLMNLADYLVIASTYFSEIYNTCLKMGLPREKLIITDNIQESIFGNSLELVKDLSSQLYKEMLLNQYKLIKINEKDSFDNNRLVGMGKYSKMEYMNDYFRYRTFEYIAEELLEENMVGDVAELGVFRGTFSSLINEKFRERKMFLFDTFEGFDKAEGEKEIALGRCDEIFLNYHTKTSEEQLLSQLPYPEHCVICKGLFPDSITVEAYNSKFIFVSIDVDFEDSIYAGLDFFYPRLVDRGVIYLHDYNTAKLHGVKKAVKRYERDNNLLMKSIPLADRAGTLVIIK</sequence>
<dbReference type="GO" id="GO:0032259">
    <property type="term" value="P:methylation"/>
    <property type="evidence" value="ECO:0007669"/>
    <property type="project" value="UniProtKB-KW"/>
</dbReference>
<dbReference type="PANTHER" id="PTHR40036">
    <property type="entry name" value="MACROCIN O-METHYLTRANSFERASE"/>
    <property type="match status" value="1"/>
</dbReference>
<gene>
    <name evidence="1" type="ORF">H171_4777</name>
</gene>
<dbReference type="Proteomes" id="UP000231092">
    <property type="component" value="Unassembled WGS sequence"/>
</dbReference>
<reference evidence="1 2" key="1">
    <citation type="submission" date="2017-11" db="EMBL/GenBank/DDBJ databases">
        <title>Understudied soil microbes with underappreciated capabilities: Untangling the Clostridium saccharolyticum group.</title>
        <authorList>
            <person name="Leschine S."/>
        </authorList>
    </citation>
    <scope>NUCLEOTIDE SEQUENCE [LARGE SCALE GENOMIC DNA]</scope>
    <source>
        <strain evidence="1 2">18A</strain>
    </source>
</reference>
<dbReference type="RefSeq" id="WP_100307299.1">
    <property type="nucleotide sequence ID" value="NZ_PGET01000001.1"/>
</dbReference>
<dbReference type="Pfam" id="PF05711">
    <property type="entry name" value="TylF"/>
    <property type="match status" value="1"/>
</dbReference>
<dbReference type="Gene3D" id="3.40.50.150">
    <property type="entry name" value="Vaccinia Virus protein VP39"/>
    <property type="match status" value="1"/>
</dbReference>
<organism evidence="1 2">
    <name type="scientific">[Clostridium] celerecrescens 18A</name>
    <dbReference type="NCBI Taxonomy" id="1286362"/>
    <lineage>
        <taxon>Bacteria</taxon>
        <taxon>Bacillati</taxon>
        <taxon>Bacillota</taxon>
        <taxon>Clostridia</taxon>
        <taxon>Lachnospirales</taxon>
        <taxon>Lachnospiraceae</taxon>
        <taxon>Lacrimispora</taxon>
    </lineage>
</organism>
<keyword evidence="1" id="KW-0489">Methyltransferase</keyword>